<dbReference type="PANTHER" id="PTHR44068">
    <property type="entry name" value="ZGC:194242"/>
    <property type="match status" value="1"/>
</dbReference>
<organism evidence="3 4">
    <name type="scientific">Dictyobacter aurantiacus</name>
    <dbReference type="NCBI Taxonomy" id="1936993"/>
    <lineage>
        <taxon>Bacteria</taxon>
        <taxon>Bacillati</taxon>
        <taxon>Chloroflexota</taxon>
        <taxon>Ktedonobacteria</taxon>
        <taxon>Ktedonobacterales</taxon>
        <taxon>Dictyobacteraceae</taxon>
        <taxon>Dictyobacter</taxon>
    </lineage>
</organism>
<dbReference type="InterPro" id="IPR029063">
    <property type="entry name" value="SAM-dependent_MTases_sf"/>
</dbReference>
<accession>A0A401ZKX5</accession>
<reference evidence="4" key="1">
    <citation type="submission" date="2018-12" db="EMBL/GenBank/DDBJ databases">
        <title>Tengunoibacter tsumagoiensis gen. nov., sp. nov., Dictyobacter kobayashii sp. nov., D. alpinus sp. nov., and D. joshuensis sp. nov. and description of Dictyobacteraceae fam. nov. within the order Ktedonobacterales isolated from Tengu-no-mugimeshi.</title>
        <authorList>
            <person name="Wang C.M."/>
            <person name="Zheng Y."/>
            <person name="Sakai Y."/>
            <person name="Toyoda A."/>
            <person name="Minakuchi Y."/>
            <person name="Abe K."/>
            <person name="Yokota A."/>
            <person name="Yabe S."/>
        </authorList>
    </citation>
    <scope>NUCLEOTIDE SEQUENCE [LARGE SCALE GENOMIC DNA]</scope>
    <source>
        <strain evidence="4">S-27</strain>
    </source>
</reference>
<dbReference type="Proteomes" id="UP000287224">
    <property type="component" value="Unassembled WGS sequence"/>
</dbReference>
<evidence type="ECO:0000313" key="4">
    <source>
        <dbReference type="Proteomes" id="UP000287224"/>
    </source>
</evidence>
<evidence type="ECO:0000256" key="1">
    <source>
        <dbReference type="ARBA" id="ARBA00022679"/>
    </source>
</evidence>
<feature type="domain" description="Methyltransferase type 11" evidence="2">
    <location>
        <begin position="55"/>
        <end position="153"/>
    </location>
</feature>
<name>A0A401ZKX5_9CHLR</name>
<dbReference type="EMBL" id="BIFQ01000001">
    <property type="protein sequence ID" value="GCE07460.1"/>
    <property type="molecule type" value="Genomic_DNA"/>
</dbReference>
<dbReference type="OrthoDB" id="163232at2"/>
<keyword evidence="4" id="KW-1185">Reference proteome</keyword>
<sequence length="273" mass="31467">MDEQRPQSEFTNVDRAEAPQEYVRCMDFQHEAPFVKAYKQRARQLLEITPGQRILDAGCGTGEDTRALARLTGPGGQVTGLDFSQTMLDNAKLRTGELSLPINFMQGDLHQLPFADNTFDRCYSDKTFQHLPQPELALSELIRVIRPGGRLVIVDPDHETHVLDTPYPEVTRRFFHFRSSGIRQPDIAHRQYALFQQHGLRDIVVEPLTWITTDYQTIQPLARFIEGMRLARQHEVVSEEEASKWITYMEESMRTGRFFHAMTYFITAGHKSI</sequence>
<dbReference type="Gene3D" id="3.40.50.150">
    <property type="entry name" value="Vaccinia Virus protein VP39"/>
    <property type="match status" value="1"/>
</dbReference>
<protein>
    <recommendedName>
        <fullName evidence="2">Methyltransferase type 11 domain-containing protein</fullName>
    </recommendedName>
</protein>
<gene>
    <name evidence="3" type="ORF">KDAU_47890</name>
</gene>
<dbReference type="AlphaFoldDB" id="A0A401ZKX5"/>
<dbReference type="SUPFAM" id="SSF53335">
    <property type="entry name" value="S-adenosyl-L-methionine-dependent methyltransferases"/>
    <property type="match status" value="1"/>
</dbReference>
<dbReference type="Pfam" id="PF08241">
    <property type="entry name" value="Methyltransf_11"/>
    <property type="match status" value="1"/>
</dbReference>
<dbReference type="InterPro" id="IPR013216">
    <property type="entry name" value="Methyltransf_11"/>
</dbReference>
<dbReference type="PANTHER" id="PTHR44068:SF11">
    <property type="entry name" value="GERANYL DIPHOSPHATE 2-C-METHYLTRANSFERASE"/>
    <property type="match status" value="1"/>
</dbReference>
<comment type="caution">
    <text evidence="3">The sequence shown here is derived from an EMBL/GenBank/DDBJ whole genome shotgun (WGS) entry which is preliminary data.</text>
</comment>
<dbReference type="InterPro" id="IPR050447">
    <property type="entry name" value="Erg6_SMT_methyltransf"/>
</dbReference>
<dbReference type="RefSeq" id="WP_126598738.1">
    <property type="nucleotide sequence ID" value="NZ_BIFQ01000001.1"/>
</dbReference>
<dbReference type="GO" id="GO:0008757">
    <property type="term" value="F:S-adenosylmethionine-dependent methyltransferase activity"/>
    <property type="evidence" value="ECO:0007669"/>
    <property type="project" value="InterPro"/>
</dbReference>
<keyword evidence="1" id="KW-0808">Transferase</keyword>
<proteinExistence type="predicted"/>
<evidence type="ECO:0000313" key="3">
    <source>
        <dbReference type="EMBL" id="GCE07460.1"/>
    </source>
</evidence>
<evidence type="ECO:0000259" key="2">
    <source>
        <dbReference type="Pfam" id="PF08241"/>
    </source>
</evidence>
<dbReference type="CDD" id="cd02440">
    <property type="entry name" value="AdoMet_MTases"/>
    <property type="match status" value="1"/>
</dbReference>